<keyword evidence="5" id="KW-1185">Reference proteome</keyword>
<name>A0A5D0CRK1_9BACL</name>
<dbReference type="SUPFAM" id="SSF53335">
    <property type="entry name" value="S-adenosyl-L-methionine-dependent methyltransferases"/>
    <property type="match status" value="1"/>
</dbReference>
<dbReference type="EMBL" id="VSDO01000003">
    <property type="protein sequence ID" value="TYA12609.1"/>
    <property type="molecule type" value="Genomic_DNA"/>
</dbReference>
<sequence length="181" mass="20186">MNSILSAAFIVLFLLAAGSIVYSSWRNGISPMPTSPAVRRQVVAELQRIPAAKVMIEAGSGWGTLALEAARSRPDLQVIGIENSPLPWAVSRCLARWGSFRNVMFHKKDLYTHPYGEADVVVCYLYPGAMTRLDEIFRQGVKPGARIISICFALPGWTPERVVTCGDLYRTKIYVYRSKNY</sequence>
<organism evidence="4 5">
    <name type="scientific">Paenibacillus faecis</name>
    <dbReference type="NCBI Taxonomy" id="862114"/>
    <lineage>
        <taxon>Bacteria</taxon>
        <taxon>Bacillati</taxon>
        <taxon>Bacillota</taxon>
        <taxon>Bacilli</taxon>
        <taxon>Bacillales</taxon>
        <taxon>Paenibacillaceae</taxon>
        <taxon>Paenibacillus</taxon>
    </lineage>
</organism>
<evidence type="ECO:0000313" key="5">
    <source>
        <dbReference type="Proteomes" id="UP000325218"/>
    </source>
</evidence>
<dbReference type="CDD" id="cd02440">
    <property type="entry name" value="AdoMet_MTases"/>
    <property type="match status" value="1"/>
</dbReference>
<dbReference type="OrthoDB" id="5510758at2"/>
<proteinExistence type="predicted"/>
<dbReference type="PANTHER" id="PTHR13610:SF9">
    <property type="entry name" value="FI06469P"/>
    <property type="match status" value="1"/>
</dbReference>
<keyword evidence="1 4" id="KW-0489">Methyltransferase</keyword>
<dbReference type="InterPro" id="IPR026170">
    <property type="entry name" value="FAM173A/B"/>
</dbReference>
<evidence type="ECO:0000313" key="4">
    <source>
        <dbReference type="EMBL" id="TYA12609.1"/>
    </source>
</evidence>
<evidence type="ECO:0000256" key="2">
    <source>
        <dbReference type="ARBA" id="ARBA00022679"/>
    </source>
</evidence>
<evidence type="ECO:0000256" key="3">
    <source>
        <dbReference type="ARBA" id="ARBA00022691"/>
    </source>
</evidence>
<dbReference type="PANTHER" id="PTHR13610">
    <property type="entry name" value="METHYLTRANSFERASE DOMAIN-CONTAINING PROTEIN"/>
    <property type="match status" value="1"/>
</dbReference>
<keyword evidence="3" id="KW-0949">S-adenosyl-L-methionine</keyword>
<dbReference type="AlphaFoldDB" id="A0A5D0CRK1"/>
<keyword evidence="2 4" id="KW-0808">Transferase</keyword>
<dbReference type="GO" id="GO:0032259">
    <property type="term" value="P:methylation"/>
    <property type="evidence" value="ECO:0007669"/>
    <property type="project" value="UniProtKB-KW"/>
</dbReference>
<protein>
    <submittedName>
        <fullName evidence="4">Class I SAM-dependent methyltransferase</fullName>
    </submittedName>
</protein>
<dbReference type="InterPro" id="IPR029063">
    <property type="entry name" value="SAM-dependent_MTases_sf"/>
</dbReference>
<comment type="caution">
    <text evidence="4">The sequence shown here is derived from an EMBL/GenBank/DDBJ whole genome shotgun (WGS) entry which is preliminary data.</text>
</comment>
<dbReference type="Gene3D" id="3.40.50.150">
    <property type="entry name" value="Vaccinia Virus protein VP39"/>
    <property type="match status" value="1"/>
</dbReference>
<dbReference type="GO" id="GO:0016279">
    <property type="term" value="F:protein-lysine N-methyltransferase activity"/>
    <property type="evidence" value="ECO:0007669"/>
    <property type="project" value="InterPro"/>
</dbReference>
<evidence type="ECO:0000256" key="1">
    <source>
        <dbReference type="ARBA" id="ARBA00022603"/>
    </source>
</evidence>
<gene>
    <name evidence="4" type="ORF">FRY98_15385</name>
</gene>
<dbReference type="Proteomes" id="UP000325218">
    <property type="component" value="Unassembled WGS sequence"/>
</dbReference>
<accession>A0A5D0CRK1</accession>
<reference evidence="4 5" key="1">
    <citation type="submission" date="2019-08" db="EMBL/GenBank/DDBJ databases">
        <title>Genome sequencing of Paenibacillus faecis DSM 23593(T).</title>
        <authorList>
            <person name="Kook J.-K."/>
            <person name="Park S.-N."/>
            <person name="Lim Y.K."/>
        </authorList>
    </citation>
    <scope>NUCLEOTIDE SEQUENCE [LARGE SCALE GENOMIC DNA]</scope>
    <source>
        <strain evidence="4 5">DSM 23593</strain>
    </source>
</reference>